<feature type="compositionally biased region" description="Acidic residues" evidence="1">
    <location>
        <begin position="39"/>
        <end position="54"/>
    </location>
</feature>
<feature type="region of interest" description="Disordered" evidence="1">
    <location>
        <begin position="26"/>
        <end position="211"/>
    </location>
</feature>
<proteinExistence type="predicted"/>
<evidence type="ECO:0000313" key="3">
    <source>
        <dbReference type="Proteomes" id="UP000694941"/>
    </source>
</evidence>
<dbReference type="GeneID" id="111085620"/>
<feature type="compositionally biased region" description="Polar residues" evidence="1">
    <location>
        <begin position="141"/>
        <end position="168"/>
    </location>
</feature>
<feature type="compositionally biased region" description="Basic residues" evidence="1">
    <location>
        <begin position="117"/>
        <end position="135"/>
    </location>
</feature>
<accession>A0ABM1SAZ2</accession>
<keyword evidence="3" id="KW-1185">Reference proteome</keyword>
<organism evidence="3 4">
    <name type="scientific">Limulus polyphemus</name>
    <name type="common">Atlantic horseshoe crab</name>
    <dbReference type="NCBI Taxonomy" id="6850"/>
    <lineage>
        <taxon>Eukaryota</taxon>
        <taxon>Metazoa</taxon>
        <taxon>Ecdysozoa</taxon>
        <taxon>Arthropoda</taxon>
        <taxon>Chelicerata</taxon>
        <taxon>Merostomata</taxon>
        <taxon>Xiphosura</taxon>
        <taxon>Limulidae</taxon>
        <taxon>Limulus</taxon>
    </lineage>
</organism>
<feature type="compositionally biased region" description="Basic residues" evidence="1">
    <location>
        <begin position="191"/>
        <end position="204"/>
    </location>
</feature>
<evidence type="ECO:0000256" key="1">
    <source>
        <dbReference type="SAM" id="MobiDB-lite"/>
    </source>
</evidence>
<dbReference type="Proteomes" id="UP000694941">
    <property type="component" value="Unplaced"/>
</dbReference>
<reference evidence="4" key="1">
    <citation type="submission" date="2025-08" db="UniProtKB">
        <authorList>
            <consortium name="RefSeq"/>
        </authorList>
    </citation>
    <scope>IDENTIFICATION</scope>
    <source>
        <tissue evidence="4">Muscle</tissue>
    </source>
</reference>
<keyword evidence="2" id="KW-0732">Signal</keyword>
<dbReference type="RefSeq" id="XP_022240797.1">
    <property type="nucleotide sequence ID" value="XM_022385089.1"/>
</dbReference>
<protein>
    <submittedName>
        <fullName evidence="4">Cyclin-L1-like</fullName>
    </submittedName>
</protein>
<feature type="compositionally biased region" description="Basic and acidic residues" evidence="1">
    <location>
        <begin position="170"/>
        <end position="190"/>
    </location>
</feature>
<name>A0ABM1SAZ2_LIMPO</name>
<feature type="signal peptide" evidence="2">
    <location>
        <begin position="1"/>
        <end position="23"/>
    </location>
</feature>
<evidence type="ECO:0000313" key="4">
    <source>
        <dbReference type="RefSeq" id="XP_022240797.1"/>
    </source>
</evidence>
<sequence length="211" mass="23963">MRSLTAIVLAALCILVLTVSVDARRSRKLQRRPNSDESANNEDGEQLAVIEEENPTSSGKRPKAKENHANSDQALSVPATENKETGEKSQTSSEPSTEENQKKDNTNRLHGPLTQLFRRRSTRKPLHFHHNKKQPRPTLPSFLSRSRSKTSAPSNSSPDEETSTNNYETAEPKSSRHQRPQVEDSKDTGRRINRRRFSRRRQQTKKQDGSE</sequence>
<feature type="chain" id="PRO_5046139925" evidence="2">
    <location>
        <begin position="24"/>
        <end position="211"/>
    </location>
</feature>
<evidence type="ECO:0000256" key="2">
    <source>
        <dbReference type="SAM" id="SignalP"/>
    </source>
</evidence>
<gene>
    <name evidence="4" type="primary">LOC111085620</name>
</gene>